<feature type="region of interest" description="Disordered" evidence="1">
    <location>
        <begin position="28"/>
        <end position="55"/>
    </location>
</feature>
<name>A0A0C9VX64_9AGAM</name>
<evidence type="ECO:0000313" key="2">
    <source>
        <dbReference type="EMBL" id="KIJ57908.1"/>
    </source>
</evidence>
<evidence type="ECO:0000313" key="3">
    <source>
        <dbReference type="Proteomes" id="UP000053820"/>
    </source>
</evidence>
<sequence>MYSNPNNTKTQTQTQLQALTLLVHIPPPLHPPLHLSAGIRPSHTSPRVRDSASGG</sequence>
<keyword evidence="3" id="KW-1185">Reference proteome</keyword>
<accession>A0A0C9VX64</accession>
<dbReference type="Proteomes" id="UP000053820">
    <property type="component" value="Unassembled WGS sequence"/>
</dbReference>
<reference evidence="2 3" key="1">
    <citation type="submission" date="2014-04" db="EMBL/GenBank/DDBJ databases">
        <title>Evolutionary Origins and Diversification of the Mycorrhizal Mutualists.</title>
        <authorList>
            <consortium name="DOE Joint Genome Institute"/>
            <consortium name="Mycorrhizal Genomics Consortium"/>
            <person name="Kohler A."/>
            <person name="Kuo A."/>
            <person name="Nagy L.G."/>
            <person name="Floudas D."/>
            <person name="Copeland A."/>
            <person name="Barry K.W."/>
            <person name="Cichocki N."/>
            <person name="Veneault-Fourrey C."/>
            <person name="LaButti K."/>
            <person name="Lindquist E.A."/>
            <person name="Lipzen A."/>
            <person name="Lundell T."/>
            <person name="Morin E."/>
            <person name="Murat C."/>
            <person name="Riley R."/>
            <person name="Ohm R."/>
            <person name="Sun H."/>
            <person name="Tunlid A."/>
            <person name="Henrissat B."/>
            <person name="Grigoriev I.V."/>
            <person name="Hibbett D.S."/>
            <person name="Martin F."/>
        </authorList>
    </citation>
    <scope>NUCLEOTIDE SEQUENCE [LARGE SCALE GENOMIC DNA]</scope>
    <source>
        <strain evidence="2 3">MD-312</strain>
    </source>
</reference>
<dbReference type="HOGENOM" id="CLU_3032626_0_0_1"/>
<proteinExistence type="predicted"/>
<dbReference type="AlphaFoldDB" id="A0A0C9VX64"/>
<evidence type="ECO:0000256" key="1">
    <source>
        <dbReference type="SAM" id="MobiDB-lite"/>
    </source>
</evidence>
<gene>
    <name evidence="2" type="ORF">HYDPIDRAFT_120195</name>
</gene>
<dbReference type="EMBL" id="KN840056">
    <property type="protein sequence ID" value="KIJ57908.1"/>
    <property type="molecule type" value="Genomic_DNA"/>
</dbReference>
<protein>
    <submittedName>
        <fullName evidence="2">Uncharacterized protein</fullName>
    </submittedName>
</protein>
<organism evidence="2 3">
    <name type="scientific">Hydnomerulius pinastri MD-312</name>
    <dbReference type="NCBI Taxonomy" id="994086"/>
    <lineage>
        <taxon>Eukaryota</taxon>
        <taxon>Fungi</taxon>
        <taxon>Dikarya</taxon>
        <taxon>Basidiomycota</taxon>
        <taxon>Agaricomycotina</taxon>
        <taxon>Agaricomycetes</taxon>
        <taxon>Agaricomycetidae</taxon>
        <taxon>Boletales</taxon>
        <taxon>Boletales incertae sedis</taxon>
        <taxon>Leucogyrophana</taxon>
    </lineage>
</organism>